<comment type="similarity">
    <text evidence="9">Belongs to the acetylglutamate kinase family. ArgB subfamily.</text>
</comment>
<dbReference type="InterPro" id="IPR037528">
    <property type="entry name" value="ArgB"/>
</dbReference>
<dbReference type="GO" id="GO:0005524">
    <property type="term" value="F:ATP binding"/>
    <property type="evidence" value="ECO:0007669"/>
    <property type="project" value="UniProtKB-UniRule"/>
</dbReference>
<reference evidence="11 13" key="1">
    <citation type="journal article" date="2011" name="J. Bacteriol.">
        <title>Draft genome sequence of the thermoalkaliphilic Caldalkalibacillus thermarum strain TA2.A1.</title>
        <authorList>
            <person name="Kalamorz F."/>
            <person name="Keis S."/>
            <person name="McMillan D.G."/>
            <person name="Olsson K."/>
            <person name="Stanton J.A."/>
            <person name="Stockwell P."/>
            <person name="Black M.A."/>
            <person name="Klingeman D.M."/>
            <person name="Land M.L."/>
            <person name="Han C.S."/>
            <person name="Martin S.L."/>
            <person name="Becher S.A."/>
            <person name="Peddie C.J."/>
            <person name="Morgan H.W."/>
            <person name="Matthies D."/>
            <person name="Preiss L."/>
            <person name="Meier T."/>
            <person name="Brown S.D."/>
            <person name="Cook G.M."/>
        </authorList>
    </citation>
    <scope>NUCLEOTIDE SEQUENCE [LARGE SCALE GENOMIC DNA]</scope>
    <source>
        <strain evidence="11 13">TA2.A1</strain>
    </source>
</reference>
<evidence type="ECO:0000256" key="6">
    <source>
        <dbReference type="ARBA" id="ARBA00022777"/>
    </source>
</evidence>
<organism evidence="11 13">
    <name type="scientific">Caldalkalibacillus thermarum (strain TA2.A1)</name>
    <dbReference type="NCBI Taxonomy" id="986075"/>
    <lineage>
        <taxon>Bacteria</taxon>
        <taxon>Bacillati</taxon>
        <taxon>Bacillota</taxon>
        <taxon>Bacilli</taxon>
        <taxon>Bacillales</taxon>
        <taxon>Bacillaceae</taxon>
        <taxon>Caldalkalibacillus</taxon>
    </lineage>
</organism>
<accession>F5L4S3</accession>
<evidence type="ECO:0000259" key="10">
    <source>
        <dbReference type="Pfam" id="PF00696"/>
    </source>
</evidence>
<dbReference type="EMBL" id="CP082237">
    <property type="protein sequence ID" value="QZT34721.1"/>
    <property type="molecule type" value="Genomic_DNA"/>
</dbReference>
<dbReference type="GO" id="GO:0003991">
    <property type="term" value="F:acetylglutamate kinase activity"/>
    <property type="evidence" value="ECO:0007669"/>
    <property type="project" value="UniProtKB-UniRule"/>
</dbReference>
<dbReference type="SUPFAM" id="SSF53633">
    <property type="entry name" value="Carbamate kinase-like"/>
    <property type="match status" value="1"/>
</dbReference>
<keyword evidence="3 9" id="KW-0028">Amino-acid biosynthesis</keyword>
<comment type="function">
    <text evidence="9">Catalyzes the ATP-dependent phosphorylation of N-acetyl-L-glutamate.</text>
</comment>
<evidence type="ECO:0000256" key="3">
    <source>
        <dbReference type="ARBA" id="ARBA00022605"/>
    </source>
</evidence>
<feature type="binding site" evidence="9">
    <location>
        <position position="157"/>
    </location>
    <ligand>
        <name>substrate</name>
    </ligand>
</feature>
<reference evidence="12" key="3">
    <citation type="submission" date="2021-08" db="EMBL/GenBank/DDBJ databases">
        <authorList>
            <person name="de Jong S."/>
            <person name="van den Broek M."/>
            <person name="Merkel A."/>
            <person name="de la Torre Cortes P."/>
            <person name="Kalamorz F."/>
            <person name="Cook G."/>
            <person name="van Loosdrecht M."/>
            <person name="McMillan D."/>
        </authorList>
    </citation>
    <scope>NUCLEOTIDE SEQUENCE</scope>
    <source>
        <strain evidence="12">TA2.A1</strain>
    </source>
</reference>
<dbReference type="AlphaFoldDB" id="F5L4S3"/>
<evidence type="ECO:0000256" key="8">
    <source>
        <dbReference type="ARBA" id="ARBA00048141"/>
    </source>
</evidence>
<dbReference type="Proteomes" id="UP000010716">
    <property type="component" value="Unassembled WGS sequence"/>
</dbReference>
<dbReference type="InterPro" id="IPR001048">
    <property type="entry name" value="Asp/Glu/Uridylate_kinase"/>
</dbReference>
<dbReference type="PANTHER" id="PTHR23342:SF0">
    <property type="entry name" value="N-ACETYLGLUTAMATE SYNTHASE, MITOCHONDRIAL"/>
    <property type="match status" value="1"/>
</dbReference>
<reference evidence="12 14" key="2">
    <citation type="journal article" date="2020" name="Extremophiles">
        <title>Genomic analysis of Caldalkalibacillus thermarum TA2.A1 reveals aerobic alkaliphilic metabolism and evolutionary hallmarks linking alkaliphilic bacteria and plant life.</title>
        <authorList>
            <person name="de Jong S.I."/>
            <person name="van den Broek M.A."/>
            <person name="Merkel A.Y."/>
            <person name="de la Torre Cortes P."/>
            <person name="Kalamorz F."/>
            <person name="Cook G.M."/>
            <person name="van Loosdrecht M.C.M."/>
            <person name="McMillan D.G.G."/>
        </authorList>
    </citation>
    <scope>NUCLEOTIDE SEQUENCE [LARGE SCALE GENOMIC DNA]</scope>
    <source>
        <strain evidence="12 14">TA2.A1</strain>
    </source>
</reference>
<keyword evidence="5 9" id="KW-0547">Nucleotide-binding</keyword>
<keyword evidence="6 9" id="KW-0418">Kinase</keyword>
<evidence type="ECO:0000256" key="9">
    <source>
        <dbReference type="HAMAP-Rule" id="MF_00082"/>
    </source>
</evidence>
<keyword evidence="7 9" id="KW-0067">ATP-binding</keyword>
<dbReference type="PANTHER" id="PTHR23342">
    <property type="entry name" value="N-ACETYLGLUTAMATE SYNTHASE"/>
    <property type="match status" value="1"/>
</dbReference>
<comment type="catalytic activity">
    <reaction evidence="8 9">
        <text>N-acetyl-L-glutamate + ATP = N-acetyl-L-glutamyl 5-phosphate + ADP</text>
        <dbReference type="Rhea" id="RHEA:14629"/>
        <dbReference type="ChEBI" id="CHEBI:30616"/>
        <dbReference type="ChEBI" id="CHEBI:44337"/>
        <dbReference type="ChEBI" id="CHEBI:57936"/>
        <dbReference type="ChEBI" id="CHEBI:456216"/>
        <dbReference type="EC" id="2.7.2.8"/>
    </reaction>
</comment>
<dbReference type="NCBIfam" id="TIGR00761">
    <property type="entry name" value="argB"/>
    <property type="match status" value="1"/>
</dbReference>
<evidence type="ECO:0000256" key="5">
    <source>
        <dbReference type="ARBA" id="ARBA00022741"/>
    </source>
</evidence>
<evidence type="ECO:0000313" key="13">
    <source>
        <dbReference type="Proteomes" id="UP000010716"/>
    </source>
</evidence>
<comment type="subcellular location">
    <subcellularLocation>
        <location evidence="9">Cytoplasm</location>
    </subcellularLocation>
</comment>
<dbReference type="PIRSF" id="PIRSF000728">
    <property type="entry name" value="NAGK"/>
    <property type="match status" value="1"/>
</dbReference>
<dbReference type="GO" id="GO:0005737">
    <property type="term" value="C:cytoplasm"/>
    <property type="evidence" value="ECO:0007669"/>
    <property type="project" value="UniProtKB-SubCell"/>
</dbReference>
<dbReference type="EMBL" id="AFCE01000091">
    <property type="protein sequence ID" value="EGL83672.1"/>
    <property type="molecule type" value="Genomic_DNA"/>
</dbReference>
<feature type="binding site" evidence="9">
    <location>
        <begin position="41"/>
        <end position="42"/>
    </location>
    <ligand>
        <name>substrate</name>
    </ligand>
</feature>
<dbReference type="FunFam" id="3.40.1160.10:FF:000004">
    <property type="entry name" value="Acetylglutamate kinase"/>
    <property type="match status" value="1"/>
</dbReference>
<dbReference type="GO" id="GO:0042450">
    <property type="term" value="P:L-arginine biosynthetic process via ornithine"/>
    <property type="evidence" value="ECO:0007669"/>
    <property type="project" value="UniProtKB-UniRule"/>
</dbReference>
<feature type="domain" description="Aspartate/glutamate/uridylate kinase" evidence="10">
    <location>
        <begin position="3"/>
        <end position="237"/>
    </location>
</feature>
<comment type="pathway">
    <text evidence="1 9">Amino-acid biosynthesis; L-arginine biosynthesis; N(2)-acetyl-L-ornithine from L-glutamate: step 2/4.</text>
</comment>
<gene>
    <name evidence="9 12" type="primary">argB</name>
    <name evidence="11" type="ORF">CathTA2_0786</name>
    <name evidence="12" type="ORF">HUR95_05290</name>
</gene>
<keyword evidence="9" id="KW-0963">Cytoplasm</keyword>
<keyword evidence="2 9" id="KW-0055">Arginine biosynthesis</keyword>
<evidence type="ECO:0000313" key="14">
    <source>
        <dbReference type="Proteomes" id="UP000825179"/>
    </source>
</evidence>
<dbReference type="EC" id="2.7.2.8" evidence="9"/>
<dbReference type="CDD" id="cd04238">
    <property type="entry name" value="AAK_NAGK-like"/>
    <property type="match status" value="1"/>
</dbReference>
<dbReference type="OrthoDB" id="9803155at2"/>
<evidence type="ECO:0000256" key="2">
    <source>
        <dbReference type="ARBA" id="ARBA00022571"/>
    </source>
</evidence>
<evidence type="ECO:0000256" key="4">
    <source>
        <dbReference type="ARBA" id="ARBA00022679"/>
    </source>
</evidence>
<protein>
    <recommendedName>
        <fullName evidence="9">Acetylglutamate kinase</fullName>
        <ecNumber evidence="9">2.7.2.8</ecNumber>
    </recommendedName>
    <alternativeName>
        <fullName evidence="9">N-acetyl-L-glutamate 5-phosphotransferase</fullName>
    </alternativeName>
    <alternativeName>
        <fullName evidence="9">NAG kinase</fullName>
        <shortName evidence="9">NAGK</shortName>
    </alternativeName>
</protein>
<evidence type="ECO:0000313" key="12">
    <source>
        <dbReference type="EMBL" id="QZT34721.1"/>
    </source>
</evidence>
<proteinExistence type="inferred from homology"/>
<dbReference type="KEGG" id="cthu:HUR95_05290"/>
<dbReference type="RefSeq" id="WP_007503309.1">
    <property type="nucleotide sequence ID" value="NZ_AFCE01000091.1"/>
</dbReference>
<feature type="site" description="Transition state stabilizer" evidence="9">
    <location>
        <position position="219"/>
    </location>
</feature>
<dbReference type="HAMAP" id="MF_00082">
    <property type="entry name" value="ArgB"/>
    <property type="match status" value="1"/>
</dbReference>
<evidence type="ECO:0000313" key="11">
    <source>
        <dbReference type="EMBL" id="EGL83672.1"/>
    </source>
</evidence>
<evidence type="ECO:0000256" key="1">
    <source>
        <dbReference type="ARBA" id="ARBA00004828"/>
    </source>
</evidence>
<dbReference type="Pfam" id="PF00696">
    <property type="entry name" value="AA_kinase"/>
    <property type="match status" value="1"/>
</dbReference>
<sequence>MQYIVIKCGGSVCDALSDSFFQQVVDLQQSGLWRPVIVHGGGPSISALLKAFNITSSFVNGLRVTTREVLDTAEMVLSGKINKQVVRRLKQAGGKAIGLSGVDGDLLGAEPVSGHEKLGFVGQIKQINTHLLHTLMEQGYIPVISPIGVDQDGQHYNINADMAAAAVAGALQATLCFVSDIPGIYVEEGESRRVLKTATNRQLEQLIDDHVITGGMVPKVKAAISALAYQVPEVVILCGKDEQALAAFCQGEAVGTKIVMEGAAIHG</sequence>
<dbReference type="eggNOG" id="COG0548">
    <property type="taxonomic scope" value="Bacteria"/>
</dbReference>
<dbReference type="UniPathway" id="UPA00068">
    <property type="reaction ID" value="UER00107"/>
</dbReference>
<feature type="binding site" evidence="9">
    <location>
        <position position="63"/>
    </location>
    <ligand>
        <name>substrate</name>
    </ligand>
</feature>
<name>F5L4S3_CALTT</name>
<dbReference type="Gene3D" id="3.40.1160.10">
    <property type="entry name" value="Acetylglutamate kinase-like"/>
    <property type="match status" value="1"/>
</dbReference>
<dbReference type="Proteomes" id="UP000825179">
    <property type="component" value="Chromosome"/>
</dbReference>
<dbReference type="InterPro" id="IPR004662">
    <property type="entry name" value="AcgluKinase_fam"/>
</dbReference>
<keyword evidence="4 9" id="KW-0808">Transferase</keyword>
<keyword evidence="14" id="KW-1185">Reference proteome</keyword>
<evidence type="ECO:0000256" key="7">
    <source>
        <dbReference type="ARBA" id="ARBA00022840"/>
    </source>
</evidence>
<dbReference type="InterPro" id="IPR036393">
    <property type="entry name" value="AceGlu_kinase-like_sf"/>
</dbReference>
<feature type="site" description="Transition state stabilizer" evidence="9">
    <location>
        <position position="7"/>
    </location>
</feature>